<dbReference type="GO" id="GO:0070016">
    <property type="term" value="F:armadillo repeat domain binding"/>
    <property type="evidence" value="ECO:0007669"/>
    <property type="project" value="TreeGrafter"/>
</dbReference>
<evidence type="ECO:0000256" key="1">
    <source>
        <dbReference type="PROSITE-ProRule" id="PRU00221"/>
    </source>
</evidence>
<dbReference type="InterPro" id="IPR015943">
    <property type="entry name" value="WD40/YVTN_repeat-like_dom_sf"/>
</dbReference>
<dbReference type="InterPro" id="IPR051488">
    <property type="entry name" value="WD_repeat_striatin"/>
</dbReference>
<keyword evidence="1" id="KW-0853">WD repeat</keyword>
<dbReference type="GO" id="GO:0005516">
    <property type="term" value="F:calmodulin binding"/>
    <property type="evidence" value="ECO:0007669"/>
    <property type="project" value="TreeGrafter"/>
</dbReference>
<comment type="caution">
    <text evidence="3">The sequence shown here is derived from an EMBL/GenBank/DDBJ whole genome shotgun (WGS) entry which is preliminary data.</text>
</comment>
<dbReference type="InterPro" id="IPR036322">
    <property type="entry name" value="WD40_repeat_dom_sf"/>
</dbReference>
<reference evidence="3 4" key="1">
    <citation type="submission" date="2019-09" db="EMBL/GenBank/DDBJ databases">
        <title>Bird 10,000 Genomes (B10K) Project - Family phase.</title>
        <authorList>
            <person name="Zhang G."/>
        </authorList>
    </citation>
    <scope>NUCLEOTIDE SEQUENCE [LARGE SCALE GENOMIC DNA]</scope>
    <source>
        <strain evidence="3">B10K-DU-001-26</strain>
        <tissue evidence="3">Muscle</tissue>
    </source>
</reference>
<keyword evidence="4" id="KW-1185">Reference proteome</keyword>
<proteinExistence type="predicted"/>
<evidence type="ECO:0000313" key="4">
    <source>
        <dbReference type="Proteomes" id="UP000530962"/>
    </source>
</evidence>
<gene>
    <name evidence="3" type="primary">Strn4</name>
    <name evidence="3" type="ORF">IRECYA_R01357</name>
</gene>
<organism evidence="3 4">
    <name type="scientific">Irena cyanogastra</name>
    <name type="common">Philippine fairy-bluebird</name>
    <dbReference type="NCBI Taxonomy" id="175120"/>
    <lineage>
        <taxon>Eukaryota</taxon>
        <taxon>Metazoa</taxon>
        <taxon>Chordata</taxon>
        <taxon>Craniata</taxon>
        <taxon>Vertebrata</taxon>
        <taxon>Euteleostomi</taxon>
        <taxon>Archelosauria</taxon>
        <taxon>Archosauria</taxon>
        <taxon>Dinosauria</taxon>
        <taxon>Saurischia</taxon>
        <taxon>Theropoda</taxon>
        <taxon>Coelurosauria</taxon>
        <taxon>Aves</taxon>
        <taxon>Neognathae</taxon>
        <taxon>Neoaves</taxon>
        <taxon>Telluraves</taxon>
        <taxon>Australaves</taxon>
        <taxon>Passeriformes</taxon>
        <taxon>Corvoidea</taxon>
        <taxon>Irenidae</taxon>
        <taxon>Irena</taxon>
    </lineage>
</organism>
<accession>A0A7K9QAZ5</accession>
<dbReference type="GO" id="GO:0051721">
    <property type="term" value="F:protein phosphatase 2A binding"/>
    <property type="evidence" value="ECO:0007669"/>
    <property type="project" value="TreeGrafter"/>
</dbReference>
<feature type="compositionally biased region" description="Gly residues" evidence="2">
    <location>
        <begin position="45"/>
        <end position="54"/>
    </location>
</feature>
<feature type="repeat" description="WD" evidence="1">
    <location>
        <begin position="9"/>
        <end position="41"/>
    </location>
</feature>
<dbReference type="InterPro" id="IPR001680">
    <property type="entry name" value="WD40_rpt"/>
</dbReference>
<dbReference type="PROSITE" id="PS50082">
    <property type="entry name" value="WD_REPEATS_2"/>
    <property type="match status" value="1"/>
</dbReference>
<dbReference type="GO" id="GO:0030425">
    <property type="term" value="C:dendrite"/>
    <property type="evidence" value="ECO:0007669"/>
    <property type="project" value="TreeGrafter"/>
</dbReference>
<feature type="non-terminal residue" evidence="3">
    <location>
        <position position="1"/>
    </location>
</feature>
<dbReference type="Pfam" id="PF00400">
    <property type="entry name" value="WD40"/>
    <property type="match status" value="1"/>
</dbReference>
<dbReference type="Gene3D" id="2.130.10.10">
    <property type="entry name" value="YVTN repeat-like/Quinoprotein amine dehydrogenase"/>
    <property type="match status" value="1"/>
</dbReference>
<dbReference type="GO" id="GO:0044877">
    <property type="term" value="F:protein-containing complex binding"/>
    <property type="evidence" value="ECO:0007669"/>
    <property type="project" value="TreeGrafter"/>
</dbReference>
<evidence type="ECO:0000313" key="3">
    <source>
        <dbReference type="EMBL" id="NXI08792.1"/>
    </source>
</evidence>
<dbReference type="AlphaFoldDB" id="A0A7K9QAZ5"/>
<dbReference type="EMBL" id="VWZV01003092">
    <property type="protein sequence ID" value="NXI08792.1"/>
    <property type="molecule type" value="Genomic_DNA"/>
</dbReference>
<sequence length="136" mass="14065">DPRVLRGVLDGHGDAVWGLAFDVTGRHLASCSADGTVRLWDPRGDSGGGSGGGSCLSVLDGHKGEPGGHSECPQVSPGVPKCPQMPPRWPCPGEPGGHSVPECGRAQVNQVVAHPSQPLAITASDDRAIRYLDTRT</sequence>
<dbReference type="PROSITE" id="PS50294">
    <property type="entry name" value="WD_REPEATS_REGION"/>
    <property type="match status" value="1"/>
</dbReference>
<evidence type="ECO:0000256" key="2">
    <source>
        <dbReference type="SAM" id="MobiDB-lite"/>
    </source>
</evidence>
<feature type="non-terminal residue" evidence="3">
    <location>
        <position position="136"/>
    </location>
</feature>
<dbReference type="PANTHER" id="PTHR15653:SF1">
    <property type="entry name" value="STRIATIN-4"/>
    <property type="match status" value="1"/>
</dbReference>
<dbReference type="Proteomes" id="UP000530962">
    <property type="component" value="Unassembled WGS sequence"/>
</dbReference>
<feature type="region of interest" description="Disordered" evidence="2">
    <location>
        <begin position="41"/>
        <end position="83"/>
    </location>
</feature>
<name>A0A7K9QAZ5_IRECY</name>
<dbReference type="SUPFAM" id="SSF50978">
    <property type="entry name" value="WD40 repeat-like"/>
    <property type="match status" value="1"/>
</dbReference>
<protein>
    <submittedName>
        <fullName evidence="3">STRN4 protein</fullName>
    </submittedName>
</protein>
<dbReference type="SMART" id="SM00320">
    <property type="entry name" value="WD40"/>
    <property type="match status" value="2"/>
</dbReference>
<dbReference type="PANTHER" id="PTHR15653">
    <property type="entry name" value="STRIATIN"/>
    <property type="match status" value="1"/>
</dbReference>